<name>A0A5Q2MXX9_9FIRM</name>
<evidence type="ECO:0000313" key="1">
    <source>
        <dbReference type="EMBL" id="QGG47694.1"/>
    </source>
</evidence>
<accession>A0A5Q2MXX9</accession>
<sequence>MGSCSLSRVGGEVKGILVVIDEEVKGYIIRRLNGELQI</sequence>
<dbReference type="KEGG" id="hcv:FTV88_1594"/>
<dbReference type="Proteomes" id="UP000366051">
    <property type="component" value="Chromosome"/>
</dbReference>
<dbReference type="EMBL" id="CP045875">
    <property type="protein sequence ID" value="QGG47694.1"/>
    <property type="molecule type" value="Genomic_DNA"/>
</dbReference>
<organism evidence="1 2">
    <name type="scientific">Heliorestis convoluta</name>
    <dbReference type="NCBI Taxonomy" id="356322"/>
    <lineage>
        <taxon>Bacteria</taxon>
        <taxon>Bacillati</taxon>
        <taxon>Bacillota</taxon>
        <taxon>Clostridia</taxon>
        <taxon>Eubacteriales</taxon>
        <taxon>Heliobacteriaceae</taxon>
        <taxon>Heliorestis</taxon>
    </lineage>
</organism>
<proteinExistence type="predicted"/>
<dbReference type="AlphaFoldDB" id="A0A5Q2MXX9"/>
<keyword evidence="2" id="KW-1185">Reference proteome</keyword>
<protein>
    <submittedName>
        <fullName evidence="1">Uncharacterized protein</fullName>
    </submittedName>
</protein>
<gene>
    <name evidence="1" type="ORF">FTV88_1594</name>
</gene>
<reference evidence="2" key="1">
    <citation type="submission" date="2019-11" db="EMBL/GenBank/DDBJ databases">
        <title>Genome sequence of Heliorestis convoluta strain HH, an alkaliphilic and minimalistic phototrophic bacterium from a soda lake in Egypt.</title>
        <authorList>
            <person name="Dewey E.D."/>
            <person name="Stokes L.M."/>
            <person name="Burchell B.M."/>
            <person name="Shaffer K.N."/>
            <person name="Huntington A.M."/>
            <person name="Baker J.M."/>
            <person name="Nadendla S."/>
            <person name="Giglio M.G."/>
            <person name="Touchman J.W."/>
            <person name="Blankenship R.E."/>
            <person name="Madigan M.T."/>
            <person name="Sattley W.M."/>
        </authorList>
    </citation>
    <scope>NUCLEOTIDE SEQUENCE [LARGE SCALE GENOMIC DNA]</scope>
    <source>
        <strain evidence="2">HH</strain>
    </source>
</reference>
<evidence type="ECO:0000313" key="2">
    <source>
        <dbReference type="Proteomes" id="UP000366051"/>
    </source>
</evidence>